<sequence length="200" mass="23220">MPRVSEEYLEKRKQLIVNSAALVFSKKGFTEATMKDVMTEAGISRGGLYAHFENIDALFLEVLKMDDEKDKQSLLKIGENPSVLKGIELWVRELFEEMNLPDRDLIRARSEYFLKYTEKEVPYLAERRNGLEQMLLTVLTKGVEEKELADTIELPIFVSVFISSIDGLMLNLNEYRRLSTNDEKQKKVTMLIEMLQQYLV</sequence>
<dbReference type="Gene3D" id="1.10.10.60">
    <property type="entry name" value="Homeodomain-like"/>
    <property type="match status" value="1"/>
</dbReference>
<dbReference type="GO" id="GO:0003677">
    <property type="term" value="F:DNA binding"/>
    <property type="evidence" value="ECO:0007669"/>
    <property type="project" value="UniProtKB-UniRule"/>
</dbReference>
<evidence type="ECO:0000256" key="2">
    <source>
        <dbReference type="ARBA" id="ARBA00023125"/>
    </source>
</evidence>
<dbReference type="InterPro" id="IPR041612">
    <property type="entry name" value="YfiR_C"/>
</dbReference>
<evidence type="ECO:0000256" key="1">
    <source>
        <dbReference type="ARBA" id="ARBA00023015"/>
    </source>
</evidence>
<dbReference type="PROSITE" id="PS50977">
    <property type="entry name" value="HTH_TETR_2"/>
    <property type="match status" value="1"/>
</dbReference>
<dbReference type="Pfam" id="PF00440">
    <property type="entry name" value="TetR_N"/>
    <property type="match status" value="1"/>
</dbReference>
<dbReference type="EMBL" id="JARQBZ010000006">
    <property type="protein sequence ID" value="MDT2833322.1"/>
    <property type="molecule type" value="Genomic_DNA"/>
</dbReference>
<evidence type="ECO:0000313" key="7">
    <source>
        <dbReference type="Proteomes" id="UP001268577"/>
    </source>
</evidence>
<accession>A0AAW8U6B7</accession>
<comment type="caution">
    <text evidence="6">The sequence shown here is derived from an EMBL/GenBank/DDBJ whole genome shotgun (WGS) entry which is preliminary data.</text>
</comment>
<keyword evidence="3" id="KW-0804">Transcription</keyword>
<evidence type="ECO:0000259" key="5">
    <source>
        <dbReference type="PROSITE" id="PS50977"/>
    </source>
</evidence>
<evidence type="ECO:0000256" key="4">
    <source>
        <dbReference type="PROSITE-ProRule" id="PRU00335"/>
    </source>
</evidence>
<dbReference type="PANTHER" id="PTHR47506">
    <property type="entry name" value="TRANSCRIPTIONAL REGULATORY PROTEIN"/>
    <property type="match status" value="1"/>
</dbReference>
<dbReference type="InterPro" id="IPR009057">
    <property type="entry name" value="Homeodomain-like_sf"/>
</dbReference>
<dbReference type="InterPro" id="IPR036271">
    <property type="entry name" value="Tet_transcr_reg_TetR-rel_C_sf"/>
</dbReference>
<organism evidence="6 7">
    <name type="scientific">Vagococcus carniphilus</name>
    <dbReference type="NCBI Taxonomy" id="218144"/>
    <lineage>
        <taxon>Bacteria</taxon>
        <taxon>Bacillati</taxon>
        <taxon>Bacillota</taxon>
        <taxon>Bacilli</taxon>
        <taxon>Lactobacillales</taxon>
        <taxon>Enterococcaceae</taxon>
        <taxon>Vagococcus</taxon>
    </lineage>
</organism>
<evidence type="ECO:0000256" key="3">
    <source>
        <dbReference type="ARBA" id="ARBA00023163"/>
    </source>
</evidence>
<keyword evidence="1" id="KW-0805">Transcription regulation</keyword>
<evidence type="ECO:0000313" key="6">
    <source>
        <dbReference type="EMBL" id="MDT2833322.1"/>
    </source>
</evidence>
<feature type="domain" description="HTH tetR-type" evidence="5">
    <location>
        <begin position="10"/>
        <end position="70"/>
    </location>
</feature>
<dbReference type="Pfam" id="PF17922">
    <property type="entry name" value="TetR_C_17"/>
    <property type="match status" value="1"/>
</dbReference>
<protein>
    <submittedName>
        <fullName evidence="6">TetR/AcrR family transcriptional regulator</fullName>
    </submittedName>
</protein>
<dbReference type="SUPFAM" id="SSF48498">
    <property type="entry name" value="Tetracyclin repressor-like, C-terminal domain"/>
    <property type="match status" value="1"/>
</dbReference>
<dbReference type="Gene3D" id="1.10.357.10">
    <property type="entry name" value="Tetracycline Repressor, domain 2"/>
    <property type="match status" value="1"/>
</dbReference>
<gene>
    <name evidence="6" type="ORF">P7H70_04590</name>
</gene>
<dbReference type="SUPFAM" id="SSF46689">
    <property type="entry name" value="Homeodomain-like"/>
    <property type="match status" value="1"/>
</dbReference>
<proteinExistence type="predicted"/>
<dbReference type="PRINTS" id="PR00455">
    <property type="entry name" value="HTHTETR"/>
</dbReference>
<dbReference type="InterPro" id="IPR001647">
    <property type="entry name" value="HTH_TetR"/>
</dbReference>
<reference evidence="6" key="1">
    <citation type="submission" date="2023-03" db="EMBL/GenBank/DDBJ databases">
        <authorList>
            <person name="Shen W."/>
            <person name="Cai J."/>
        </authorList>
    </citation>
    <scope>NUCLEOTIDE SEQUENCE</scope>
    <source>
        <strain evidence="6">P96-3</strain>
    </source>
</reference>
<dbReference type="AlphaFoldDB" id="A0AAW8U6B7"/>
<name>A0AAW8U6B7_9ENTE</name>
<dbReference type="RefSeq" id="WP_311875975.1">
    <property type="nucleotide sequence ID" value="NZ_JARQBZ010000006.1"/>
</dbReference>
<feature type="DNA-binding region" description="H-T-H motif" evidence="4">
    <location>
        <begin position="33"/>
        <end position="52"/>
    </location>
</feature>
<keyword evidence="2 4" id="KW-0238">DNA-binding</keyword>
<dbReference type="Proteomes" id="UP001268577">
    <property type="component" value="Unassembled WGS sequence"/>
</dbReference>
<dbReference type="PANTHER" id="PTHR47506:SF6">
    <property type="entry name" value="HTH-TYPE TRANSCRIPTIONAL REPRESSOR NEMR"/>
    <property type="match status" value="1"/>
</dbReference>